<keyword evidence="5 6" id="KW-0472">Membrane</keyword>
<sequence length="387" mass="39837">MLLHTVVAVAFGFQIMLNMTRPVMTLYASSLGASAFEVGLLTSAYAFFPLIVAIRIGRMTDRTGERLAAVAGTAGIAAGMAFPFAFPALWALFVSQGIVGISQILVNIALQNALGRAATPDNRDTYFGLLSSAVALGGVFGPVAGGYLAEHVSYPFVFLVALCCGAVPVALSFRLPGRTAVTRPPQAAKEAGSALRLLSIPLLRKALATSALVLYSRDIFVAYFPLYGSEQGLSASAIGWIITAQGVAMVVVRASIARISGRFGRGAVLFASVTAAGLAFLLVPVSAHGVLSAGLVAALMGAGLGFGQPLSMTTTYNASPKSRTAEVLGLRLATNRMSQMIAPLLFGLVGTTAGLAAVFYASGAFLLGGAVLTREKPGDAPADDERA</sequence>
<dbReference type="Proteomes" id="UP000247476">
    <property type="component" value="Unassembled WGS sequence"/>
</dbReference>
<dbReference type="InterPro" id="IPR052528">
    <property type="entry name" value="Sugar_transport-like"/>
</dbReference>
<keyword evidence="3 6" id="KW-0812">Transmembrane</keyword>
<dbReference type="Pfam" id="PF07690">
    <property type="entry name" value="MFS_1"/>
    <property type="match status" value="1"/>
</dbReference>
<accession>A0A2V5JW06</accession>
<dbReference type="AlphaFoldDB" id="A0A2V5JW06"/>
<dbReference type="RefSeq" id="WP_110843298.1">
    <property type="nucleotide sequence ID" value="NZ_QJVJ01000016.1"/>
</dbReference>
<feature type="transmembrane region" description="Helical" evidence="6">
    <location>
        <begin position="154"/>
        <end position="173"/>
    </location>
</feature>
<evidence type="ECO:0000256" key="5">
    <source>
        <dbReference type="ARBA" id="ARBA00023136"/>
    </source>
</evidence>
<gene>
    <name evidence="8" type="ORF">DLM86_27605</name>
</gene>
<dbReference type="InterPro" id="IPR001958">
    <property type="entry name" value="Tet-R_TetA/multi-R_MdtG-like"/>
</dbReference>
<dbReference type="InterPro" id="IPR020846">
    <property type="entry name" value="MFS_dom"/>
</dbReference>
<dbReference type="OrthoDB" id="4822895at2"/>
<keyword evidence="9" id="KW-1185">Reference proteome</keyword>
<protein>
    <submittedName>
        <fullName evidence="8">MFS transporter</fullName>
    </submittedName>
</protein>
<feature type="transmembrane region" description="Helical" evidence="6">
    <location>
        <begin position="92"/>
        <end position="114"/>
    </location>
</feature>
<feature type="transmembrane region" description="Helical" evidence="6">
    <location>
        <begin position="66"/>
        <end position="86"/>
    </location>
</feature>
<reference evidence="8 9" key="1">
    <citation type="submission" date="2018-05" db="EMBL/GenBank/DDBJ databases">
        <title>Paenibacillus flagellatus sp. nov., isolated from selenium mineral soil.</title>
        <authorList>
            <person name="Dai X."/>
        </authorList>
    </citation>
    <scope>NUCLEOTIDE SEQUENCE [LARGE SCALE GENOMIC DNA]</scope>
    <source>
        <strain evidence="8 9">DXL2</strain>
    </source>
</reference>
<evidence type="ECO:0000256" key="4">
    <source>
        <dbReference type="ARBA" id="ARBA00022989"/>
    </source>
</evidence>
<organism evidence="8 9">
    <name type="scientific">Paenibacillus flagellatus</name>
    <dbReference type="NCBI Taxonomy" id="2211139"/>
    <lineage>
        <taxon>Bacteria</taxon>
        <taxon>Bacillati</taxon>
        <taxon>Bacillota</taxon>
        <taxon>Bacilli</taxon>
        <taxon>Bacillales</taxon>
        <taxon>Paenibacillaceae</taxon>
        <taxon>Paenibacillus</taxon>
    </lineage>
</organism>
<evidence type="ECO:0000256" key="6">
    <source>
        <dbReference type="SAM" id="Phobius"/>
    </source>
</evidence>
<dbReference type="GO" id="GO:0005886">
    <property type="term" value="C:plasma membrane"/>
    <property type="evidence" value="ECO:0007669"/>
    <property type="project" value="UniProtKB-SubCell"/>
</dbReference>
<feature type="transmembrane region" description="Helical" evidence="6">
    <location>
        <begin position="206"/>
        <end position="226"/>
    </location>
</feature>
<feature type="domain" description="Major facilitator superfamily (MFS) profile" evidence="7">
    <location>
        <begin position="1"/>
        <end position="381"/>
    </location>
</feature>
<dbReference type="PROSITE" id="PS50850">
    <property type="entry name" value="MFS"/>
    <property type="match status" value="1"/>
</dbReference>
<comment type="subcellular location">
    <subcellularLocation>
        <location evidence="1">Cell membrane</location>
        <topology evidence="1">Multi-pass membrane protein</topology>
    </subcellularLocation>
</comment>
<dbReference type="InterPro" id="IPR036259">
    <property type="entry name" value="MFS_trans_sf"/>
</dbReference>
<dbReference type="InterPro" id="IPR011701">
    <property type="entry name" value="MFS"/>
</dbReference>
<evidence type="ECO:0000313" key="8">
    <source>
        <dbReference type="EMBL" id="PYI50838.1"/>
    </source>
</evidence>
<proteinExistence type="predicted"/>
<name>A0A2V5JW06_9BACL</name>
<feature type="transmembrane region" description="Helical" evidence="6">
    <location>
        <begin position="341"/>
        <end position="367"/>
    </location>
</feature>
<feature type="transmembrane region" description="Helical" evidence="6">
    <location>
        <begin position="126"/>
        <end position="148"/>
    </location>
</feature>
<dbReference type="EMBL" id="QJVJ01000016">
    <property type="protein sequence ID" value="PYI50838.1"/>
    <property type="molecule type" value="Genomic_DNA"/>
</dbReference>
<feature type="transmembrane region" description="Helical" evidence="6">
    <location>
        <begin position="232"/>
        <end position="251"/>
    </location>
</feature>
<evidence type="ECO:0000256" key="1">
    <source>
        <dbReference type="ARBA" id="ARBA00004651"/>
    </source>
</evidence>
<evidence type="ECO:0000256" key="2">
    <source>
        <dbReference type="ARBA" id="ARBA00022448"/>
    </source>
</evidence>
<evidence type="ECO:0000313" key="9">
    <source>
        <dbReference type="Proteomes" id="UP000247476"/>
    </source>
</evidence>
<feature type="transmembrane region" description="Helical" evidence="6">
    <location>
        <begin position="263"/>
        <end position="283"/>
    </location>
</feature>
<evidence type="ECO:0000256" key="3">
    <source>
        <dbReference type="ARBA" id="ARBA00022692"/>
    </source>
</evidence>
<dbReference type="GO" id="GO:0022857">
    <property type="term" value="F:transmembrane transporter activity"/>
    <property type="evidence" value="ECO:0007669"/>
    <property type="project" value="InterPro"/>
</dbReference>
<keyword evidence="2" id="KW-0813">Transport</keyword>
<feature type="transmembrane region" description="Helical" evidence="6">
    <location>
        <begin position="289"/>
        <end position="307"/>
    </location>
</feature>
<dbReference type="Gene3D" id="1.20.1250.20">
    <property type="entry name" value="MFS general substrate transporter like domains"/>
    <property type="match status" value="1"/>
</dbReference>
<dbReference type="PRINTS" id="PR01035">
    <property type="entry name" value="TCRTETA"/>
</dbReference>
<comment type="caution">
    <text evidence="8">The sequence shown here is derived from an EMBL/GenBank/DDBJ whole genome shotgun (WGS) entry which is preliminary data.</text>
</comment>
<dbReference type="PANTHER" id="PTHR23526">
    <property type="entry name" value="INTEGRAL MEMBRANE TRANSPORT PROTEIN-RELATED"/>
    <property type="match status" value="1"/>
</dbReference>
<feature type="transmembrane region" description="Helical" evidence="6">
    <location>
        <begin position="35"/>
        <end position="54"/>
    </location>
</feature>
<dbReference type="PANTHER" id="PTHR23526:SF4">
    <property type="entry name" value="INTEGRAL MEMBRANE TRANSPORT PROTEIN"/>
    <property type="match status" value="1"/>
</dbReference>
<keyword evidence="4 6" id="KW-1133">Transmembrane helix</keyword>
<dbReference type="CDD" id="cd17325">
    <property type="entry name" value="MFS_MdtG_SLC18_like"/>
    <property type="match status" value="1"/>
</dbReference>
<dbReference type="SUPFAM" id="SSF103473">
    <property type="entry name" value="MFS general substrate transporter"/>
    <property type="match status" value="1"/>
</dbReference>
<evidence type="ECO:0000259" key="7">
    <source>
        <dbReference type="PROSITE" id="PS50850"/>
    </source>
</evidence>